<dbReference type="SUPFAM" id="SSF51445">
    <property type="entry name" value="(Trans)glycosidases"/>
    <property type="match status" value="1"/>
</dbReference>
<evidence type="ECO:0000313" key="15">
    <source>
        <dbReference type="Proteomes" id="UP000317238"/>
    </source>
</evidence>
<evidence type="ECO:0000256" key="4">
    <source>
        <dbReference type="ARBA" id="ARBA00012268"/>
    </source>
</evidence>
<dbReference type="InterPro" id="IPR006380">
    <property type="entry name" value="SPP-like_dom"/>
</dbReference>
<dbReference type="Pfam" id="PF05116">
    <property type="entry name" value="S6PP"/>
    <property type="match status" value="1"/>
</dbReference>
<dbReference type="InterPro" id="IPR006379">
    <property type="entry name" value="HAD-SF_hydro_IIB"/>
</dbReference>
<keyword evidence="8" id="KW-0119">Carbohydrate metabolism</keyword>
<comment type="pathway">
    <text evidence="2">Glycan biosynthesis; trehalose biosynthesis.</text>
</comment>
<comment type="caution">
    <text evidence="14">The sequence shown here is derived from an EMBL/GenBank/DDBJ whole genome shotgun (WGS) entry which is preliminary data.</text>
</comment>
<organism evidence="14 15">
    <name type="scientific">Crateriforma conspicua</name>
    <dbReference type="NCBI Taxonomy" id="2527996"/>
    <lineage>
        <taxon>Bacteria</taxon>
        <taxon>Pseudomonadati</taxon>
        <taxon>Planctomycetota</taxon>
        <taxon>Planctomycetia</taxon>
        <taxon>Planctomycetales</taxon>
        <taxon>Planctomycetaceae</taxon>
        <taxon>Crateriforma</taxon>
    </lineage>
</organism>
<keyword evidence="15" id="KW-1185">Reference proteome</keyword>
<evidence type="ECO:0000256" key="5">
    <source>
        <dbReference type="ARBA" id="ARBA00015938"/>
    </source>
</evidence>
<keyword evidence="6" id="KW-0963">Cytoplasm</keyword>
<dbReference type="Gene3D" id="3.90.1070.10">
    <property type="match status" value="1"/>
</dbReference>
<dbReference type="EMBL" id="SJPL01000001">
    <property type="protein sequence ID" value="TWT72138.1"/>
    <property type="molecule type" value="Genomic_DNA"/>
</dbReference>
<evidence type="ECO:0000259" key="13">
    <source>
        <dbReference type="SMART" id="SM00642"/>
    </source>
</evidence>
<dbReference type="SMART" id="SM00642">
    <property type="entry name" value="Aamy"/>
    <property type="match status" value="1"/>
</dbReference>
<dbReference type="InterPro" id="IPR004193">
    <property type="entry name" value="Glyco_hydro_13_N"/>
</dbReference>
<dbReference type="SFLD" id="SFLDG01140">
    <property type="entry name" value="C2.B:_Phosphomannomutase_and_P"/>
    <property type="match status" value="1"/>
</dbReference>
<evidence type="ECO:0000256" key="10">
    <source>
        <dbReference type="ARBA" id="ARBA00034013"/>
    </source>
</evidence>
<protein>
    <recommendedName>
        <fullName evidence="5 11">Malto-oligosyltrehalose trehalohydrolase</fullName>
        <ecNumber evidence="4 11">3.2.1.141</ecNumber>
    </recommendedName>
</protein>
<dbReference type="PANTHER" id="PTHR43651:SF11">
    <property type="entry name" value="MALTO-OLIGOSYLTREHALOSE TREHALOHYDROLASE"/>
    <property type="match status" value="1"/>
</dbReference>
<dbReference type="InterPro" id="IPR014756">
    <property type="entry name" value="Ig_E-set"/>
</dbReference>
<comment type="similarity">
    <text evidence="3">Belongs to the glycosyl hydrolase 13 family.</text>
</comment>
<dbReference type="EC" id="3.2.1.141" evidence="4 11"/>
<dbReference type="NCBIfam" id="TIGR02402">
    <property type="entry name" value="trehalose_TreZ"/>
    <property type="match status" value="1"/>
</dbReference>
<evidence type="ECO:0000256" key="6">
    <source>
        <dbReference type="ARBA" id="ARBA00022490"/>
    </source>
</evidence>
<dbReference type="Gene3D" id="2.60.40.10">
    <property type="entry name" value="Immunoglobulins"/>
    <property type="match status" value="1"/>
</dbReference>
<dbReference type="AlphaFoldDB" id="A0A5C5YB21"/>
<dbReference type="SUPFAM" id="SSF56784">
    <property type="entry name" value="HAD-like"/>
    <property type="match status" value="1"/>
</dbReference>
<dbReference type="Pfam" id="PF00128">
    <property type="entry name" value="Alpha-amylase"/>
    <property type="match status" value="1"/>
</dbReference>
<dbReference type="InterPro" id="IPR036412">
    <property type="entry name" value="HAD-like_sf"/>
</dbReference>
<dbReference type="SUPFAM" id="SSF81296">
    <property type="entry name" value="E set domains"/>
    <property type="match status" value="1"/>
</dbReference>
<dbReference type="GO" id="GO:0033942">
    <property type="term" value="F:4-alpha-D-(1-&gt;4)-alpha-D-glucanotrehalose trehalohydrolase activity"/>
    <property type="evidence" value="ECO:0007669"/>
    <property type="project" value="UniProtKB-EC"/>
</dbReference>
<dbReference type="SFLD" id="SFLDS00003">
    <property type="entry name" value="Haloacid_Dehalogenase"/>
    <property type="match status" value="1"/>
</dbReference>
<dbReference type="InterPro" id="IPR012768">
    <property type="entry name" value="Trehalose_TreZ"/>
</dbReference>
<dbReference type="RefSeq" id="WP_146440186.1">
    <property type="nucleotide sequence ID" value="NZ_SJPL01000001.1"/>
</dbReference>
<dbReference type="InterPro" id="IPR013783">
    <property type="entry name" value="Ig-like_fold"/>
</dbReference>
<accession>A0A5C5YB21</accession>
<dbReference type="Gene3D" id="1.10.10.760">
    <property type="entry name" value="E-set domains of sugar-utilizing enzymes"/>
    <property type="match status" value="1"/>
</dbReference>
<comment type="subcellular location">
    <subcellularLocation>
        <location evidence="1">Cytoplasm</location>
    </subcellularLocation>
</comment>
<proteinExistence type="inferred from homology"/>
<dbReference type="GO" id="GO:0016791">
    <property type="term" value="F:phosphatase activity"/>
    <property type="evidence" value="ECO:0007669"/>
    <property type="project" value="UniProtKB-ARBA"/>
</dbReference>
<dbReference type="Proteomes" id="UP000317238">
    <property type="component" value="Unassembled WGS sequence"/>
</dbReference>
<dbReference type="GO" id="GO:0005992">
    <property type="term" value="P:trehalose biosynthetic process"/>
    <property type="evidence" value="ECO:0007669"/>
    <property type="project" value="UniProtKB-UniRule"/>
</dbReference>
<dbReference type="CDD" id="cd11325">
    <property type="entry name" value="AmyAc_GTHase"/>
    <property type="match status" value="1"/>
</dbReference>
<comment type="catalytic activity">
    <reaction evidence="10">
        <text>hydrolysis of (1-&gt;4)-alpha-D-glucosidic linkage in 4-alpha-D-[(1-&gt;4)-alpha-D-glucanosyl]n trehalose to yield trehalose and (1-&gt;4)-alpha-D-glucan.</text>
        <dbReference type="EC" id="3.2.1.141"/>
    </reaction>
</comment>
<dbReference type="UniPathway" id="UPA00299"/>
<dbReference type="Gene3D" id="3.20.20.80">
    <property type="entry name" value="Glycosidases"/>
    <property type="match status" value="1"/>
</dbReference>
<gene>
    <name evidence="14" type="primary">treZ</name>
    <name evidence="14" type="ORF">Pan14r_44550</name>
</gene>
<evidence type="ECO:0000256" key="9">
    <source>
        <dbReference type="ARBA" id="ARBA00023295"/>
    </source>
</evidence>
<dbReference type="InterPro" id="IPR044901">
    <property type="entry name" value="Trehalose_TreZ_E-set_sf"/>
</dbReference>
<evidence type="ECO:0000256" key="8">
    <source>
        <dbReference type="ARBA" id="ARBA00023277"/>
    </source>
</evidence>
<dbReference type="Pfam" id="PF02922">
    <property type="entry name" value="CBM_48"/>
    <property type="match status" value="1"/>
</dbReference>
<evidence type="ECO:0000256" key="11">
    <source>
        <dbReference type="NCBIfam" id="TIGR02402"/>
    </source>
</evidence>
<evidence type="ECO:0000256" key="3">
    <source>
        <dbReference type="ARBA" id="ARBA00008061"/>
    </source>
</evidence>
<name>A0A5C5YB21_9PLAN</name>
<dbReference type="InterPro" id="IPR017853">
    <property type="entry name" value="GH"/>
</dbReference>
<evidence type="ECO:0000256" key="2">
    <source>
        <dbReference type="ARBA" id="ARBA00005199"/>
    </source>
</evidence>
<evidence type="ECO:0000256" key="7">
    <source>
        <dbReference type="ARBA" id="ARBA00022801"/>
    </source>
</evidence>
<dbReference type="SFLD" id="SFLDG01141">
    <property type="entry name" value="C2.B.1:_Sucrose_Phosphatase_Li"/>
    <property type="match status" value="1"/>
</dbReference>
<evidence type="ECO:0000313" key="14">
    <source>
        <dbReference type="EMBL" id="TWT72138.1"/>
    </source>
</evidence>
<feature type="domain" description="Glycosyl hydrolase family 13 catalytic" evidence="13">
    <location>
        <begin position="444"/>
        <end position="787"/>
    </location>
</feature>
<reference evidence="14 15" key="1">
    <citation type="submission" date="2019-02" db="EMBL/GenBank/DDBJ databases">
        <title>Deep-cultivation of Planctomycetes and their phenomic and genomic characterization uncovers novel biology.</title>
        <authorList>
            <person name="Wiegand S."/>
            <person name="Jogler M."/>
            <person name="Boedeker C."/>
            <person name="Pinto D."/>
            <person name="Vollmers J."/>
            <person name="Rivas-Marin E."/>
            <person name="Kohn T."/>
            <person name="Peeters S.H."/>
            <person name="Heuer A."/>
            <person name="Rast P."/>
            <person name="Oberbeckmann S."/>
            <person name="Bunk B."/>
            <person name="Jeske O."/>
            <person name="Meyerdierks A."/>
            <person name="Storesund J.E."/>
            <person name="Kallscheuer N."/>
            <person name="Luecker S."/>
            <person name="Lage O.M."/>
            <person name="Pohl T."/>
            <person name="Merkel B.J."/>
            <person name="Hornburger P."/>
            <person name="Mueller R.-W."/>
            <person name="Bruemmer F."/>
            <person name="Labrenz M."/>
            <person name="Spormann A.M."/>
            <person name="Op Den Camp H."/>
            <person name="Overmann J."/>
            <person name="Amann R."/>
            <person name="Jetten M.S.M."/>
            <person name="Mascher T."/>
            <person name="Medema M.H."/>
            <person name="Devos D.P."/>
            <person name="Kaster A.-K."/>
            <person name="Ovreas L."/>
            <person name="Rohde M."/>
            <person name="Galperin M.Y."/>
            <person name="Jogler C."/>
        </authorList>
    </citation>
    <scope>NUCLEOTIDE SEQUENCE [LARGE SCALE GENOMIC DNA]</scope>
    <source>
        <strain evidence="14 15">Pan14r</strain>
    </source>
</reference>
<dbReference type="NCBIfam" id="TIGR01484">
    <property type="entry name" value="HAD-SF-IIB"/>
    <property type="match status" value="1"/>
</dbReference>
<dbReference type="InterPro" id="IPR023214">
    <property type="entry name" value="HAD_sf"/>
</dbReference>
<evidence type="ECO:0000256" key="1">
    <source>
        <dbReference type="ARBA" id="ARBA00004496"/>
    </source>
</evidence>
<dbReference type="GO" id="GO:0005737">
    <property type="term" value="C:cytoplasm"/>
    <property type="evidence" value="ECO:0007669"/>
    <property type="project" value="UniProtKB-SubCell"/>
</dbReference>
<keyword evidence="7 14" id="KW-0378">Hydrolase</keyword>
<dbReference type="PANTHER" id="PTHR43651">
    <property type="entry name" value="1,4-ALPHA-GLUCAN-BRANCHING ENZYME"/>
    <property type="match status" value="1"/>
</dbReference>
<dbReference type="CDD" id="cd02853">
    <property type="entry name" value="E_set_MTHase_like_N"/>
    <property type="match status" value="1"/>
</dbReference>
<dbReference type="OrthoDB" id="226102at2"/>
<feature type="region of interest" description="Disordered" evidence="12">
    <location>
        <begin position="794"/>
        <end position="819"/>
    </location>
</feature>
<dbReference type="Gene3D" id="3.40.50.1000">
    <property type="entry name" value="HAD superfamily/HAD-like"/>
    <property type="match status" value="1"/>
</dbReference>
<sequence>MEPNQPKHSYLATDLDGTLIPLQVREAVRGGLSVEEAECRLEASTEALRRFHQATRPTPGRSRLRMAFLTGRHLESVGDAIGQFDLPLPEWILCDVGSSIYHRHTGDTADRSPAGDVVTDGFERLQAYDDELSRITGDIDADDLRRRLQSIDGIRLQEPEKQARFKLSFYADQHELEQRVAAIREFLDQQDLPFGIVHSVDPFNGDGLIDVMPRGVTKAHALHWWIQHFGIDSDQIAFAGDSGNDLAALISGIPAVVVGNADRTLASRVSRHHRESGWRGRLFLADDHSTAGVWQGCQWFGLVQRDTPDTAGDSGATMCPSAVEIERLHDHLGATLIHRDTTRFVVFAPSHQDVEVLLVDQADQPVSAHRLRRTDAGYHLGLVNECPAGTRYRYRLSGDTVVPDPASRFQPDGVHGPSQVVDRRHAWSHRCADSIGRDDLIIYELHLGTFTDAGTYRAAIDRLDELVDLGVNAIEIMPVAACGGRWNWGYDGVDWFAPMADYGTPDQFRDFVDAAHGKGLAVILDVVYNHFGPEGNYLHPLGGYISAKHHTVWGDAPNFDQPPTDREVRRFAIANAIHWLDEYRIDGLRVDAIHCIADDSETHWVAELSEAVRKWGDSTCRKPLLIAESNIYDPQMLVPRSQGGMNFDAQWCDDFLHSVFAVLRPGEQLSQRTYHAESDLRQVMSQGYVFEGTVRSPRQRTEPGARVDTSGLVYSIQNHDFIGNHPLGQRLHTIAGMPAQRAAAALLILSPAIPMLFMGEEFACPHPFSFFVDFGDDHLRQSVVEGRRREYPQHDWSAGHLPTDPAAMESSKIGPKSAGSESMWRWYRDLIALRKQLQQADCFGDQSYEVVAGPKNVFAMRYSNDKVAATIQVCLAGEVSAADLQCPGGESTVMDSMADQYRDETERAVGQEHPAVSRALITARGLADGEC</sequence>
<evidence type="ECO:0000256" key="12">
    <source>
        <dbReference type="SAM" id="MobiDB-lite"/>
    </source>
</evidence>
<keyword evidence="9 14" id="KW-0326">Glycosidase</keyword>
<dbReference type="InterPro" id="IPR006047">
    <property type="entry name" value="GH13_cat_dom"/>
</dbReference>